<dbReference type="InterPro" id="IPR011152">
    <property type="entry name" value="Pesterase_MJ0912"/>
</dbReference>
<accession>A0A938XTQ3</accession>
<dbReference type="PANTHER" id="PTHR42850">
    <property type="entry name" value="METALLOPHOSPHOESTERASE"/>
    <property type="match status" value="1"/>
</dbReference>
<keyword evidence="2" id="KW-0479">Metal-binding</keyword>
<dbReference type="AlphaFoldDB" id="A0A938XTQ3"/>
<evidence type="ECO:0000313" key="5">
    <source>
        <dbReference type="Proteomes" id="UP000774000"/>
    </source>
</evidence>
<reference evidence="4" key="1">
    <citation type="submission" date="2021-01" db="EMBL/GenBank/DDBJ databases">
        <title>Genomic Encyclopedia of Type Strains, Phase IV (KMG-IV): sequencing the most valuable type-strain genomes for metagenomic binning, comparative biology and taxonomic classification.</title>
        <authorList>
            <person name="Goeker M."/>
        </authorList>
    </citation>
    <scope>NUCLEOTIDE SEQUENCE</scope>
    <source>
        <strain evidence="4">DSM 23230</strain>
    </source>
</reference>
<dbReference type="InterPro" id="IPR000979">
    <property type="entry name" value="Phosphodiesterase_MJ0936/Vps29"/>
</dbReference>
<evidence type="ECO:0000256" key="2">
    <source>
        <dbReference type="RuleBase" id="RU362039"/>
    </source>
</evidence>
<comment type="similarity">
    <text evidence="1 2">Belongs to the metallophosphoesterase superfamily. YfcE family.</text>
</comment>
<evidence type="ECO:0000256" key="1">
    <source>
        <dbReference type="ARBA" id="ARBA00008950"/>
    </source>
</evidence>
<dbReference type="Proteomes" id="UP000774000">
    <property type="component" value="Unassembled WGS sequence"/>
</dbReference>
<keyword evidence="5" id="KW-1185">Reference proteome</keyword>
<sequence length="237" mass="26164">MRLAIISDVHSNIYALENVLEDIENRNVDKIVCAGDLVGYAPFPNQVIEKIEEEGIDTIQGNYDDAIGNHKIACGCDYNSEKAEKIGMSSMNFTGKETTDENKEFLANLPRQLELDLEDKSALLVHGSPRKINEYLYAGSEQVEEVVADLEEDILMCGHTHLPYHCKIDGKHVINVGSIGKPKHGNPNAIYTIVEVADGNVTTEFVEVAYPVAKITDAIKDSELVDDLIDIFETGRG</sequence>
<name>A0A938XTQ3_9FIRM</name>
<dbReference type="GO" id="GO:0016791">
    <property type="term" value="F:phosphatase activity"/>
    <property type="evidence" value="ECO:0007669"/>
    <property type="project" value="TreeGrafter"/>
</dbReference>
<dbReference type="InterPro" id="IPR024654">
    <property type="entry name" value="Calcineurin-like_PHP_lpxH"/>
</dbReference>
<organism evidence="4 5">
    <name type="scientific">Halanaerobacter jeridensis</name>
    <dbReference type="NCBI Taxonomy" id="706427"/>
    <lineage>
        <taxon>Bacteria</taxon>
        <taxon>Bacillati</taxon>
        <taxon>Bacillota</taxon>
        <taxon>Clostridia</taxon>
        <taxon>Halanaerobiales</taxon>
        <taxon>Halobacteroidaceae</taxon>
        <taxon>Halanaerobacter</taxon>
    </lineage>
</organism>
<dbReference type="Pfam" id="PF12850">
    <property type="entry name" value="Metallophos_2"/>
    <property type="match status" value="1"/>
</dbReference>
<dbReference type="Gene3D" id="3.60.21.10">
    <property type="match status" value="1"/>
</dbReference>
<dbReference type="EMBL" id="JAFBDQ010000015">
    <property type="protein sequence ID" value="MBM7557699.1"/>
    <property type="molecule type" value="Genomic_DNA"/>
</dbReference>
<dbReference type="InterPro" id="IPR029052">
    <property type="entry name" value="Metallo-depent_PP-like"/>
</dbReference>
<dbReference type="GO" id="GO:0046872">
    <property type="term" value="F:metal ion binding"/>
    <property type="evidence" value="ECO:0007669"/>
    <property type="project" value="UniProtKB-KW"/>
</dbReference>
<protein>
    <recommendedName>
        <fullName evidence="2">Phosphoesterase</fullName>
        <ecNumber evidence="2">3.1.4.-</ecNumber>
    </recommendedName>
</protein>
<dbReference type="GO" id="GO:0005737">
    <property type="term" value="C:cytoplasm"/>
    <property type="evidence" value="ECO:0007669"/>
    <property type="project" value="TreeGrafter"/>
</dbReference>
<feature type="domain" description="Calcineurin-like phosphoesterase" evidence="3">
    <location>
        <begin position="1"/>
        <end position="198"/>
    </location>
</feature>
<evidence type="ECO:0000313" key="4">
    <source>
        <dbReference type="EMBL" id="MBM7557699.1"/>
    </source>
</evidence>
<dbReference type="EC" id="3.1.4.-" evidence="2"/>
<dbReference type="PIRSF" id="PIRSF000883">
    <property type="entry name" value="Pesterase_MJ0912"/>
    <property type="match status" value="1"/>
</dbReference>
<proteinExistence type="inferred from homology"/>
<comment type="caution">
    <text evidence="4">The sequence shown here is derived from an EMBL/GenBank/DDBJ whole genome shotgun (WGS) entry which is preliminary data.</text>
</comment>
<dbReference type="PANTHER" id="PTHR42850:SF2">
    <property type="entry name" value="BLL5683 PROTEIN"/>
    <property type="match status" value="1"/>
</dbReference>
<dbReference type="NCBIfam" id="TIGR00040">
    <property type="entry name" value="yfcE"/>
    <property type="match status" value="1"/>
</dbReference>
<dbReference type="InterPro" id="IPR050126">
    <property type="entry name" value="Ap4A_hydrolase"/>
</dbReference>
<comment type="cofactor">
    <cofactor evidence="2">
        <name>a divalent metal cation</name>
        <dbReference type="ChEBI" id="CHEBI:60240"/>
    </cofactor>
</comment>
<dbReference type="SUPFAM" id="SSF56300">
    <property type="entry name" value="Metallo-dependent phosphatases"/>
    <property type="match status" value="1"/>
</dbReference>
<dbReference type="RefSeq" id="WP_204702443.1">
    <property type="nucleotide sequence ID" value="NZ_JAFBDQ010000015.1"/>
</dbReference>
<gene>
    <name evidence="4" type="ORF">JOC47_002565</name>
</gene>
<evidence type="ECO:0000259" key="3">
    <source>
        <dbReference type="Pfam" id="PF12850"/>
    </source>
</evidence>